<dbReference type="RefSeq" id="WP_271432634.1">
    <property type="nucleotide sequence ID" value="NZ_JAQIOY010000003.1"/>
</dbReference>
<proteinExistence type="predicted"/>
<name>A0ABT4XTJ8_9RHOB</name>
<feature type="region of interest" description="Disordered" evidence="1">
    <location>
        <begin position="80"/>
        <end position="112"/>
    </location>
</feature>
<comment type="caution">
    <text evidence="3">The sequence shown here is derived from an EMBL/GenBank/DDBJ whole genome shotgun (WGS) entry which is preliminary data.</text>
</comment>
<evidence type="ECO:0008006" key="5">
    <source>
        <dbReference type="Google" id="ProtNLM"/>
    </source>
</evidence>
<feature type="compositionally biased region" description="Basic and acidic residues" evidence="1">
    <location>
        <begin position="145"/>
        <end position="166"/>
    </location>
</feature>
<gene>
    <name evidence="3" type="ORF">PFY00_11190</name>
</gene>
<keyword evidence="4" id="KW-1185">Reference proteome</keyword>
<accession>A0ABT4XTJ8</accession>
<protein>
    <recommendedName>
        <fullName evidence="5">NADH dehydrogenase subunit E</fullName>
    </recommendedName>
</protein>
<dbReference type="EMBL" id="JAQIOY010000003">
    <property type="protein sequence ID" value="MDA7425294.1"/>
    <property type="molecule type" value="Genomic_DNA"/>
</dbReference>
<sequence>MFRDWGFLISEMVGLIVLAALLGLLAGWLIFGGRKTTTVTSSGDTGEAAKLKADLEACGKARADQDKRIAALREDLDTARDERDAARKELADAQRDAEREAAKAEAEAADARRRAAAEAARAALTASDAADAAKDDNDQDPAGGDFHEQDYDKDGVVEGKDEGIKPEALTEARGGQPDDLKQIKGIGVKLEKLCHKLGFFHFDQLANWTDQEVAWVDANLEGFKGRVSRDKWVEQARLLADGGETEFSKRAKDGKVY</sequence>
<feature type="region of interest" description="Disordered" evidence="1">
    <location>
        <begin position="125"/>
        <end position="166"/>
    </location>
</feature>
<keyword evidence="2" id="KW-1133">Transmembrane helix</keyword>
<reference evidence="3 4" key="1">
    <citation type="submission" date="2023-01" db="EMBL/GenBank/DDBJ databases">
        <title>Thalassococcus onchidii sp. nov., isolated from a marine invertebrate from the South China Sea.</title>
        <authorList>
            <person name="Xu S."/>
            <person name="Liu Z."/>
            <person name="Xu Y."/>
        </authorList>
    </citation>
    <scope>NUCLEOTIDE SEQUENCE [LARGE SCALE GENOMIC DNA]</scope>
    <source>
        <strain evidence="3 4">KCTC 32084</strain>
    </source>
</reference>
<keyword evidence="2" id="KW-0812">Transmembrane</keyword>
<evidence type="ECO:0000313" key="4">
    <source>
        <dbReference type="Proteomes" id="UP001210720"/>
    </source>
</evidence>
<evidence type="ECO:0000313" key="3">
    <source>
        <dbReference type="EMBL" id="MDA7425294.1"/>
    </source>
</evidence>
<evidence type="ECO:0000256" key="1">
    <source>
        <dbReference type="SAM" id="MobiDB-lite"/>
    </source>
</evidence>
<dbReference type="Gene3D" id="1.10.150.20">
    <property type="entry name" value="5' to 3' exonuclease, C-terminal subdomain"/>
    <property type="match status" value="1"/>
</dbReference>
<dbReference type="Proteomes" id="UP001210720">
    <property type="component" value="Unassembled WGS sequence"/>
</dbReference>
<feature type="transmembrane region" description="Helical" evidence="2">
    <location>
        <begin position="12"/>
        <end position="31"/>
    </location>
</feature>
<keyword evidence="2" id="KW-0472">Membrane</keyword>
<evidence type="ECO:0000256" key="2">
    <source>
        <dbReference type="SAM" id="Phobius"/>
    </source>
</evidence>
<organism evidence="3 4">
    <name type="scientific">Thalassococcus lentus</name>
    <dbReference type="NCBI Taxonomy" id="1210524"/>
    <lineage>
        <taxon>Bacteria</taxon>
        <taxon>Pseudomonadati</taxon>
        <taxon>Pseudomonadota</taxon>
        <taxon>Alphaproteobacteria</taxon>
        <taxon>Rhodobacterales</taxon>
        <taxon>Roseobacteraceae</taxon>
        <taxon>Thalassococcus</taxon>
    </lineage>
</organism>